<dbReference type="SUPFAM" id="SSF55347">
    <property type="entry name" value="Glyceraldehyde-3-phosphate dehydrogenase-like, C-terminal domain"/>
    <property type="match status" value="1"/>
</dbReference>
<sequence>MAKVKVGVVGLGAIGKRLMDGMKALFTDEIEIYAVCDVDHQLTETVSREYSVERTFTNYVELVNLPELDFVYIAVPPKFHEKVALDAIAAGKHILCEKPLANSLEEASSMLEAASGKNLIHMMNFPLNYQGAMHKMMSLLEDGYMGSLEKIELNLHFPEWPRAWQKNSWVGNREQGGYILEVGAHWIQFIQKNFGQIEYIEGEVTYPEDETLCEKSVWAKMKLDNNLIVHLDGDSNFEGIERVELVLHGTDGTLMIENWGTLKGQRSDEELYEIPTNDVEVQPIFHHMIHAYKGNPADLYDFKVGYNVQVVLEALKHPNLADGIHLKSQYK</sequence>
<evidence type="ECO:0000259" key="3">
    <source>
        <dbReference type="Pfam" id="PF22725"/>
    </source>
</evidence>
<dbReference type="PANTHER" id="PTHR43818:SF11">
    <property type="entry name" value="BCDNA.GH03377"/>
    <property type="match status" value="1"/>
</dbReference>
<dbReference type="InterPro" id="IPR050463">
    <property type="entry name" value="Gfo/Idh/MocA_oxidrdct_glycsds"/>
</dbReference>
<evidence type="ECO:0000259" key="2">
    <source>
        <dbReference type="Pfam" id="PF01408"/>
    </source>
</evidence>
<comment type="caution">
    <text evidence="4">The sequence shown here is derived from an EMBL/GenBank/DDBJ whole genome shotgun (WGS) entry which is preliminary data.</text>
</comment>
<dbReference type="InterPro" id="IPR055170">
    <property type="entry name" value="GFO_IDH_MocA-like_dom"/>
</dbReference>
<dbReference type="PANTHER" id="PTHR43818">
    <property type="entry name" value="BCDNA.GH03377"/>
    <property type="match status" value="1"/>
</dbReference>
<organism evidence="4 5">
    <name type="scientific">Bacillus suaedaesalsae</name>
    <dbReference type="NCBI Taxonomy" id="2810349"/>
    <lineage>
        <taxon>Bacteria</taxon>
        <taxon>Bacillati</taxon>
        <taxon>Bacillota</taxon>
        <taxon>Bacilli</taxon>
        <taxon>Bacillales</taxon>
        <taxon>Bacillaceae</taxon>
        <taxon>Bacillus</taxon>
    </lineage>
</organism>
<dbReference type="Pfam" id="PF22725">
    <property type="entry name" value="GFO_IDH_MocA_C3"/>
    <property type="match status" value="1"/>
</dbReference>
<dbReference type="InterPro" id="IPR036291">
    <property type="entry name" value="NAD(P)-bd_dom_sf"/>
</dbReference>
<proteinExistence type="predicted"/>
<protein>
    <submittedName>
        <fullName evidence="4">Gfo/Idh/MocA family oxidoreductase</fullName>
    </submittedName>
</protein>
<reference evidence="4 5" key="1">
    <citation type="submission" date="2021-02" db="EMBL/GenBank/DDBJ databases">
        <title>Bacillus sp. RD4P76, an endophyte from a halophyte.</title>
        <authorList>
            <person name="Sun J.-Q."/>
        </authorList>
    </citation>
    <scope>NUCLEOTIDE SEQUENCE [LARGE SCALE GENOMIC DNA]</scope>
    <source>
        <strain evidence="4 5">RD4P76</strain>
    </source>
</reference>
<dbReference type="RefSeq" id="WP_204205055.1">
    <property type="nucleotide sequence ID" value="NZ_JAFELM010000043.1"/>
</dbReference>
<evidence type="ECO:0000256" key="1">
    <source>
        <dbReference type="ARBA" id="ARBA00023002"/>
    </source>
</evidence>
<accession>A0ABS2DM57</accession>
<keyword evidence="5" id="KW-1185">Reference proteome</keyword>
<name>A0ABS2DM57_9BACI</name>
<keyword evidence="1" id="KW-0560">Oxidoreductase</keyword>
<evidence type="ECO:0000313" key="5">
    <source>
        <dbReference type="Proteomes" id="UP001518925"/>
    </source>
</evidence>
<dbReference type="Gene3D" id="3.30.360.10">
    <property type="entry name" value="Dihydrodipicolinate Reductase, domain 2"/>
    <property type="match status" value="1"/>
</dbReference>
<feature type="domain" description="Gfo/Idh/MocA-like oxidoreductase N-terminal" evidence="2">
    <location>
        <begin position="4"/>
        <end position="125"/>
    </location>
</feature>
<gene>
    <name evidence="4" type="ORF">JR050_18120</name>
</gene>
<dbReference type="Pfam" id="PF01408">
    <property type="entry name" value="GFO_IDH_MocA"/>
    <property type="match status" value="1"/>
</dbReference>
<feature type="domain" description="GFO/IDH/MocA-like oxidoreductase" evidence="3">
    <location>
        <begin position="135"/>
        <end position="254"/>
    </location>
</feature>
<dbReference type="EMBL" id="JAFELM010000043">
    <property type="protein sequence ID" value="MBM6619582.1"/>
    <property type="molecule type" value="Genomic_DNA"/>
</dbReference>
<dbReference type="SUPFAM" id="SSF51735">
    <property type="entry name" value="NAD(P)-binding Rossmann-fold domains"/>
    <property type="match status" value="1"/>
</dbReference>
<dbReference type="Gene3D" id="3.40.50.720">
    <property type="entry name" value="NAD(P)-binding Rossmann-like Domain"/>
    <property type="match status" value="1"/>
</dbReference>
<evidence type="ECO:0000313" key="4">
    <source>
        <dbReference type="EMBL" id="MBM6619582.1"/>
    </source>
</evidence>
<dbReference type="Proteomes" id="UP001518925">
    <property type="component" value="Unassembled WGS sequence"/>
</dbReference>
<dbReference type="InterPro" id="IPR000683">
    <property type="entry name" value="Gfo/Idh/MocA-like_OxRdtase_N"/>
</dbReference>